<sequence length="475" mass="55221">MLNSVDIQFLKQHNIDIDTAREQLERIKQSQRYLTLERACTHGDGITQINDSDLYIKLWQEACDKQNITKFVPASGAATRMFKELLAYIESPQNNSPQIQKFFQNLDKFAFYDQIPSHKHQKQIEVLQFLLTEEGLNYANLPKALLLFHKYPQPRLAFEEHLAEAVNYIKKDGHCRLHFTITEEHLPLFQNLIDSKMNTWEQRWNSHFDIRFSHQEHCTDSLSLNQQGELWRTENGKPLLRPAGHGALIHNLNNCDSDIIVLKNVDNVCPDSRKNDTYLWKKVLIGLLYDLQQQSFRFLEKLHANPDEQTIREAHNFAKNSLHIAHSQELSPTELIDFLNRPLRVCGVVPNTGEPGGGPFWVKEPHGCSCQIVEKVQILPEQQDIMQNASHFNPVDVVCGVKNFRGEKFDLHKYVNHDAFITVEKSHRGKYLKSIERPGLWNGSMHYWNTIFVEVPITTFTPVKTIFDLLREEHL</sequence>
<name>A0A5S9IU32_UABAM</name>
<dbReference type="EMBL" id="AP019860">
    <property type="protein sequence ID" value="BBM87954.1"/>
    <property type="molecule type" value="Genomic_DNA"/>
</dbReference>
<dbReference type="Pfam" id="PF14134">
    <property type="entry name" value="DUF4301"/>
    <property type="match status" value="1"/>
</dbReference>
<gene>
    <name evidence="2" type="ORF">UABAM_06370</name>
</gene>
<evidence type="ECO:0000313" key="3">
    <source>
        <dbReference type="Proteomes" id="UP000326354"/>
    </source>
</evidence>
<dbReference type="InterPro" id="IPR025393">
    <property type="entry name" value="DUF4301"/>
</dbReference>
<dbReference type="Proteomes" id="UP000326354">
    <property type="component" value="Chromosome"/>
</dbReference>
<reference evidence="2 3" key="1">
    <citation type="submission" date="2019-08" db="EMBL/GenBank/DDBJ databases">
        <title>Complete genome sequence of Candidatus Uab amorphum.</title>
        <authorList>
            <person name="Shiratori T."/>
            <person name="Suzuki S."/>
            <person name="Kakizawa Y."/>
            <person name="Ishida K."/>
        </authorList>
    </citation>
    <scope>NUCLEOTIDE SEQUENCE [LARGE SCALE GENOMIC DNA]</scope>
    <source>
        <strain evidence="2 3">SRT547</strain>
    </source>
</reference>
<dbReference type="OrthoDB" id="5572060at2"/>
<feature type="domain" description="DUF4301" evidence="1">
    <location>
        <begin position="6"/>
        <end position="474"/>
    </location>
</feature>
<dbReference type="RefSeq" id="WP_151971987.1">
    <property type="nucleotide sequence ID" value="NZ_AP019860.1"/>
</dbReference>
<evidence type="ECO:0000313" key="2">
    <source>
        <dbReference type="EMBL" id="BBM87954.1"/>
    </source>
</evidence>
<proteinExistence type="predicted"/>
<dbReference type="SUPFAM" id="SSF53448">
    <property type="entry name" value="Nucleotide-diphospho-sugar transferases"/>
    <property type="match status" value="1"/>
</dbReference>
<dbReference type="InterPro" id="IPR029044">
    <property type="entry name" value="Nucleotide-diphossugar_trans"/>
</dbReference>
<protein>
    <recommendedName>
        <fullName evidence="1">DUF4301 domain-containing protein</fullName>
    </recommendedName>
</protein>
<accession>A0A5S9IU32</accession>
<dbReference type="AlphaFoldDB" id="A0A5S9IU32"/>
<keyword evidence="3" id="KW-1185">Reference proteome</keyword>
<dbReference type="KEGG" id="uam:UABAM_06370"/>
<evidence type="ECO:0000259" key="1">
    <source>
        <dbReference type="Pfam" id="PF14134"/>
    </source>
</evidence>
<organism evidence="2 3">
    <name type="scientific">Uabimicrobium amorphum</name>
    <dbReference type="NCBI Taxonomy" id="2596890"/>
    <lineage>
        <taxon>Bacteria</taxon>
        <taxon>Pseudomonadati</taxon>
        <taxon>Planctomycetota</taxon>
        <taxon>Candidatus Uabimicrobiia</taxon>
        <taxon>Candidatus Uabimicrobiales</taxon>
        <taxon>Candidatus Uabimicrobiaceae</taxon>
        <taxon>Candidatus Uabimicrobium</taxon>
    </lineage>
</organism>